<evidence type="ECO:0000313" key="3">
    <source>
        <dbReference type="EMBL" id="MDA5108107.1"/>
    </source>
</evidence>
<gene>
    <name evidence="3" type="ORF">O3V59_07030</name>
</gene>
<accession>A0A9X3Z2T3</accession>
<evidence type="ECO:0000256" key="1">
    <source>
        <dbReference type="SAM" id="SignalP"/>
    </source>
</evidence>
<feature type="chain" id="PRO_5040878726" description="DUF6973 domain-containing protein" evidence="1">
    <location>
        <begin position="23"/>
        <end position="299"/>
    </location>
</feature>
<evidence type="ECO:0000313" key="4">
    <source>
        <dbReference type="Proteomes" id="UP001151071"/>
    </source>
</evidence>
<keyword evidence="1" id="KW-0732">Signal</keyword>
<protein>
    <recommendedName>
        <fullName evidence="2">DUF6973 domain-containing protein</fullName>
    </recommendedName>
</protein>
<name>A0A9X3Z2T3_9BACL</name>
<comment type="caution">
    <text evidence="3">The sequence shown here is derived from an EMBL/GenBank/DDBJ whole genome shotgun (WGS) entry which is preliminary data.</text>
</comment>
<dbReference type="Pfam" id="PF22322">
    <property type="entry name" value="DUF6973"/>
    <property type="match status" value="1"/>
</dbReference>
<evidence type="ECO:0000259" key="2">
    <source>
        <dbReference type="Pfam" id="PF22322"/>
    </source>
</evidence>
<sequence>MLKRKALFFSLAMVFASMSILAGNVVAEKKAKSDLKTEVIKTLRKEKKEDSPLYKALKKDHQKYEGIHKKFKTESFKKNFKKIGDDLNKYRKEHPDASSEDLNNYLIETLDKYEKDYHTNKQRVANSDDDLYGYDVDRLNDLEEALLDEEPAKGYYAIAAGVEAWDYTVYLFGKTKYPGGKNDAFRHAYWNITIVMLTDDDWAEAWTDAHEYGHPAYNKNDPNVKMDLHNNKEGRYRAAQDRLDFEDSYLDARESAHTLYKSGKLKYLKNWDKYPSDWGKLILTSFTGSNSDFINDPAY</sequence>
<dbReference type="AlphaFoldDB" id="A0A9X3Z2T3"/>
<feature type="domain" description="DUF6973" evidence="2">
    <location>
        <begin position="147"/>
        <end position="240"/>
    </location>
</feature>
<keyword evidence="4" id="KW-1185">Reference proteome</keyword>
<dbReference type="EMBL" id="JAPYYP010000006">
    <property type="protein sequence ID" value="MDA5108107.1"/>
    <property type="molecule type" value="Genomic_DNA"/>
</dbReference>
<proteinExistence type="predicted"/>
<reference evidence="3" key="1">
    <citation type="submission" date="2022-12" db="EMBL/GenBank/DDBJ databases">
        <title>Draft genome sequence of the thermophilic strain Brevibacillus thermoruber HT42, isolated from Los Humeros, Puebla, Mexico, with biotechnological potential.</title>
        <authorList>
            <person name="Lara Sanchez J."/>
            <person name="Solis Palacios R."/>
            <person name="Bustos Baena A.S."/>
            <person name="Ruz Baez A.E."/>
            <person name="Espinosa Luna G."/>
            <person name="Oliart Ros R.M."/>
        </authorList>
    </citation>
    <scope>NUCLEOTIDE SEQUENCE</scope>
    <source>
        <strain evidence="3">HT42</strain>
    </source>
</reference>
<dbReference type="RefSeq" id="WP_051188288.1">
    <property type="nucleotide sequence ID" value="NZ_JAPYYP010000006.1"/>
</dbReference>
<organism evidence="3 4">
    <name type="scientific">Brevibacillus thermoruber</name>
    <dbReference type="NCBI Taxonomy" id="33942"/>
    <lineage>
        <taxon>Bacteria</taxon>
        <taxon>Bacillati</taxon>
        <taxon>Bacillota</taxon>
        <taxon>Bacilli</taxon>
        <taxon>Bacillales</taxon>
        <taxon>Paenibacillaceae</taxon>
        <taxon>Brevibacillus</taxon>
    </lineage>
</organism>
<dbReference type="Proteomes" id="UP001151071">
    <property type="component" value="Unassembled WGS sequence"/>
</dbReference>
<dbReference type="InterPro" id="IPR054246">
    <property type="entry name" value="DUF6973"/>
</dbReference>
<feature type="signal peptide" evidence="1">
    <location>
        <begin position="1"/>
        <end position="22"/>
    </location>
</feature>